<gene>
    <name evidence="8" type="ORF">IPJ48_18970</name>
</gene>
<organism evidence="8 9">
    <name type="scientific">Candidatus Propionivibrio dominans</name>
    <dbReference type="NCBI Taxonomy" id="2954373"/>
    <lineage>
        <taxon>Bacteria</taxon>
        <taxon>Pseudomonadati</taxon>
        <taxon>Pseudomonadota</taxon>
        <taxon>Betaproteobacteria</taxon>
        <taxon>Rhodocyclales</taxon>
        <taxon>Rhodocyclaceae</taxon>
        <taxon>Propionivibrio</taxon>
    </lineage>
</organism>
<name>A0A9D7FA36_9RHOO</name>
<protein>
    <submittedName>
        <fullName evidence="8">M48 family metallopeptidase</fullName>
    </submittedName>
</protein>
<comment type="cofactor">
    <cofactor evidence="1">
        <name>Zn(2+)</name>
        <dbReference type="ChEBI" id="CHEBI:29105"/>
    </cofactor>
</comment>
<keyword evidence="6" id="KW-0482">Metalloprotease</keyword>
<dbReference type="Gene3D" id="1.25.40.10">
    <property type="entry name" value="Tetratricopeptide repeat domain"/>
    <property type="match status" value="1"/>
</dbReference>
<evidence type="ECO:0000256" key="4">
    <source>
        <dbReference type="ARBA" id="ARBA00022801"/>
    </source>
</evidence>
<dbReference type="GO" id="GO:0046872">
    <property type="term" value="F:metal ion binding"/>
    <property type="evidence" value="ECO:0007669"/>
    <property type="project" value="UniProtKB-KW"/>
</dbReference>
<evidence type="ECO:0000256" key="1">
    <source>
        <dbReference type="ARBA" id="ARBA00001947"/>
    </source>
</evidence>
<dbReference type="InterPro" id="IPR001915">
    <property type="entry name" value="Peptidase_M48"/>
</dbReference>
<dbReference type="EMBL" id="JADJNC010000060">
    <property type="protein sequence ID" value="MBK7424990.1"/>
    <property type="molecule type" value="Genomic_DNA"/>
</dbReference>
<dbReference type="InterPro" id="IPR051156">
    <property type="entry name" value="Mito/Outer_Membr_Metalloprot"/>
</dbReference>
<proteinExistence type="predicted"/>
<keyword evidence="4" id="KW-0378">Hydrolase</keyword>
<dbReference type="GO" id="GO:0016020">
    <property type="term" value="C:membrane"/>
    <property type="evidence" value="ECO:0007669"/>
    <property type="project" value="TreeGrafter"/>
</dbReference>
<accession>A0A9D7FA36</accession>
<dbReference type="Pfam" id="PF14559">
    <property type="entry name" value="TPR_19"/>
    <property type="match status" value="1"/>
</dbReference>
<dbReference type="InterPro" id="IPR011990">
    <property type="entry name" value="TPR-like_helical_dom_sf"/>
</dbReference>
<feature type="domain" description="Peptidase M48" evidence="7">
    <location>
        <begin position="53"/>
        <end position="240"/>
    </location>
</feature>
<evidence type="ECO:0000256" key="3">
    <source>
        <dbReference type="ARBA" id="ARBA00022723"/>
    </source>
</evidence>
<evidence type="ECO:0000256" key="6">
    <source>
        <dbReference type="ARBA" id="ARBA00023049"/>
    </source>
</evidence>
<evidence type="ECO:0000313" key="9">
    <source>
        <dbReference type="Proteomes" id="UP000886602"/>
    </source>
</evidence>
<dbReference type="GO" id="GO:0051603">
    <property type="term" value="P:proteolysis involved in protein catabolic process"/>
    <property type="evidence" value="ECO:0007669"/>
    <property type="project" value="TreeGrafter"/>
</dbReference>
<reference evidence="8" key="1">
    <citation type="submission" date="2020-10" db="EMBL/GenBank/DDBJ databases">
        <title>Connecting structure to function with the recovery of over 1000 high-quality activated sludge metagenome-assembled genomes encoding full-length rRNA genes using long-read sequencing.</title>
        <authorList>
            <person name="Singleton C.M."/>
            <person name="Petriglieri F."/>
            <person name="Kristensen J.M."/>
            <person name="Kirkegaard R.H."/>
            <person name="Michaelsen T.Y."/>
            <person name="Andersen M.H."/>
            <person name="Karst S.M."/>
            <person name="Dueholm M.S."/>
            <person name="Nielsen P.H."/>
            <person name="Albertsen M."/>
        </authorList>
    </citation>
    <scope>NUCLEOTIDE SEQUENCE</scope>
    <source>
        <strain evidence="8">EsbW_18-Q3-R4-48_MAXAC.044</strain>
    </source>
</reference>
<evidence type="ECO:0000256" key="2">
    <source>
        <dbReference type="ARBA" id="ARBA00022670"/>
    </source>
</evidence>
<dbReference type="PANTHER" id="PTHR22726">
    <property type="entry name" value="METALLOENDOPEPTIDASE OMA1"/>
    <property type="match status" value="1"/>
</dbReference>
<comment type="caution">
    <text evidence="8">The sequence shown here is derived from an EMBL/GenBank/DDBJ whole genome shotgun (WGS) entry which is preliminary data.</text>
</comment>
<dbReference type="CDD" id="cd07333">
    <property type="entry name" value="M48C_bepA_like"/>
    <property type="match status" value="1"/>
</dbReference>
<dbReference type="PANTHER" id="PTHR22726:SF1">
    <property type="entry name" value="METALLOENDOPEPTIDASE OMA1, MITOCHONDRIAL"/>
    <property type="match status" value="1"/>
</dbReference>
<keyword evidence="2" id="KW-0645">Protease</keyword>
<sequence>MAGTSMAWAEDLPDLGESARAEFSPQLERKIGESIMNEIRLREPSYVDDPEINDYLASLGSRLVEASANPTGDFHFFAIRDNTVNAFAMFGGFIGVNTGTFLTAQSESELAGVIAHEIAHVTQNHLARQIAKEKQNTIPSMIAMALGILAARSNSNIASAAIVSTQAGLVQSQLAYSRDFEREADRMGYQSLDKAGFDVRSMGDFFERLQKAGRLYENNAPVYLRSHPLTIERISDMQNRAQGSPYRQVVGSLDFQLVRAKLRALMGTPREAVSEFETQLREKKYASQAAARYGLVFALMRAKDTSAAQREIEALSALKVASPMIAGLAAGVKTSAGDLPAAQAIYRDALQRFPQAKSLVYGYAESLFAGRQYDKALAFLDSQLQLNFADYKLYGLQAKNYAALGKRLQQHRAQAEFYLLQGQLGQAVEQLQFAQQDSDGNFQEQSAVDARLRELRILQAEEAKLKKNGGWNGG</sequence>
<keyword evidence="3" id="KW-0479">Metal-binding</keyword>
<dbReference type="AlphaFoldDB" id="A0A9D7FA36"/>
<dbReference type="SUPFAM" id="SSF48452">
    <property type="entry name" value="TPR-like"/>
    <property type="match status" value="1"/>
</dbReference>
<dbReference type="Pfam" id="PF01435">
    <property type="entry name" value="Peptidase_M48"/>
    <property type="match status" value="1"/>
</dbReference>
<dbReference type="Proteomes" id="UP000886602">
    <property type="component" value="Unassembled WGS sequence"/>
</dbReference>
<evidence type="ECO:0000313" key="8">
    <source>
        <dbReference type="EMBL" id="MBK7424990.1"/>
    </source>
</evidence>
<keyword evidence="5" id="KW-0862">Zinc</keyword>
<evidence type="ECO:0000259" key="7">
    <source>
        <dbReference type="Pfam" id="PF01435"/>
    </source>
</evidence>
<dbReference type="Gene3D" id="3.30.2010.10">
    <property type="entry name" value="Metalloproteases ('zincins'), catalytic domain"/>
    <property type="match status" value="1"/>
</dbReference>
<dbReference type="GO" id="GO:0004222">
    <property type="term" value="F:metalloendopeptidase activity"/>
    <property type="evidence" value="ECO:0007669"/>
    <property type="project" value="InterPro"/>
</dbReference>
<evidence type="ECO:0000256" key="5">
    <source>
        <dbReference type="ARBA" id="ARBA00022833"/>
    </source>
</evidence>